<sequence>ASGLPAAQYQSWEQQFSQGFDPRAFQMLRMTPTEREKMLKGMRETGQLDIFKKNYNTMAAAGLVPSGR</sequence>
<name>A0A7W4IWQ9_9PROT</name>
<organism evidence="1 2">
    <name type="scientific">Gluconacetobacter aggeris</name>
    <dbReference type="NCBI Taxonomy" id="1286186"/>
    <lineage>
        <taxon>Bacteria</taxon>
        <taxon>Pseudomonadati</taxon>
        <taxon>Pseudomonadota</taxon>
        <taxon>Alphaproteobacteria</taxon>
        <taxon>Acetobacterales</taxon>
        <taxon>Acetobacteraceae</taxon>
        <taxon>Gluconacetobacter</taxon>
    </lineage>
</organism>
<evidence type="ECO:0000313" key="1">
    <source>
        <dbReference type="EMBL" id="MBB2170469.1"/>
    </source>
</evidence>
<reference evidence="1 2" key="1">
    <citation type="submission" date="2020-04" db="EMBL/GenBank/DDBJ databases">
        <title>Description of novel Gluconacetobacter.</title>
        <authorList>
            <person name="Sombolestani A."/>
        </authorList>
    </citation>
    <scope>NUCLEOTIDE SEQUENCE [LARGE SCALE GENOMIC DNA]</scope>
    <source>
        <strain evidence="1 2">LMG 27801</strain>
    </source>
</reference>
<evidence type="ECO:0000313" key="2">
    <source>
        <dbReference type="Proteomes" id="UP000559860"/>
    </source>
</evidence>
<dbReference type="RefSeq" id="WP_182987910.1">
    <property type="nucleotide sequence ID" value="NZ_JABEQD010000035.1"/>
</dbReference>
<feature type="non-terminal residue" evidence="1">
    <location>
        <position position="1"/>
    </location>
</feature>
<protein>
    <submittedName>
        <fullName evidence="1">Uncharacterized protein</fullName>
    </submittedName>
</protein>
<accession>A0A7W4IWQ9</accession>
<dbReference type="EMBL" id="JABEQD010000035">
    <property type="protein sequence ID" value="MBB2170469.1"/>
    <property type="molecule type" value="Genomic_DNA"/>
</dbReference>
<dbReference type="Proteomes" id="UP000559860">
    <property type="component" value="Unassembled WGS sequence"/>
</dbReference>
<proteinExistence type="predicted"/>
<comment type="caution">
    <text evidence="1">The sequence shown here is derived from an EMBL/GenBank/DDBJ whole genome shotgun (WGS) entry which is preliminary data.</text>
</comment>
<dbReference type="AlphaFoldDB" id="A0A7W4IWQ9"/>
<keyword evidence="2" id="KW-1185">Reference proteome</keyword>
<gene>
    <name evidence="1" type="ORF">HLH36_19415</name>
</gene>